<feature type="compositionally biased region" description="Basic and acidic residues" evidence="1">
    <location>
        <begin position="746"/>
        <end position="767"/>
    </location>
</feature>
<dbReference type="EMBL" id="CAXAMN010013692">
    <property type="protein sequence ID" value="CAK9041566.1"/>
    <property type="molecule type" value="Genomic_DNA"/>
</dbReference>
<name>A0ABP0LQV2_9DINO</name>
<proteinExistence type="predicted"/>
<organism evidence="2 3">
    <name type="scientific">Durusdinium trenchii</name>
    <dbReference type="NCBI Taxonomy" id="1381693"/>
    <lineage>
        <taxon>Eukaryota</taxon>
        <taxon>Sar</taxon>
        <taxon>Alveolata</taxon>
        <taxon>Dinophyceae</taxon>
        <taxon>Suessiales</taxon>
        <taxon>Symbiodiniaceae</taxon>
        <taxon>Durusdinium</taxon>
    </lineage>
</organism>
<sequence>MSPEELCLVVSRLAALGVPKDFIWLVVFTYWYTLGAIHHFEGLQVIEMFAGVARVAKVASRLGLRSRAFEIMFDASHGKKRYKKNGHMKRSFMDMNGDAGFALAVALILASKWGDCLALLAIVCSSFSVVNRGTSERDELIPWGASFRPSVRTANKMTTRSTLLFALVACMDSVFLLENPGGSCIMTHPRLAWLVKRLYCLGMPVFRTFFWMANHGAPTPKRTQCVSNSATIRKLDLGLLRRAGKVKEEDETTITYENQEGEKKFKGAPGLKKTQIYTPRFAKAVVNMVPQMKWESRESIPVANRIAPAELPGFVSGLEWSAWEEAELADCLVYLRKSSKLVIPNEWASVELEKQAAAEQLASQRTLDYSLQHDAQPREWPWASPARLASDPTVLDTDKSFESTLPAIPTPVRTSRAQPPSILVHSQSKDLEDGLDDLEAIMDDWQSGPKSKKRQQLQQIFQMCGFDPATFIEEVEVIRSELEESEVTVEGENISKDDMLNEWGWSEPRVSAVIKFCRTCPAKYMRRDKYEAKTLYWAEKTIKGVHRKKTSTQMNRTARWRELGIKGNLSPAGVVELAPQGGHGAAGKDASVPKGASDDEVEPDADLEVDNLAEIRKQAGLPDIPPDGLPSASAQKMMTCIDKRVAKLRLGLEKFEAAGNLSDLQTRMKNKIEEVITNLETKQKTIEETFNNGVVDGLSRKVESTLRGLFTEAQRSAMEAVSLEGRMRTLYPKVEKPAAKRKTTKTRREAKAKASAKDKRVPAKQEKPSPAPKRKRAK</sequence>
<evidence type="ECO:0000313" key="3">
    <source>
        <dbReference type="Proteomes" id="UP001642484"/>
    </source>
</evidence>
<keyword evidence="3" id="KW-1185">Reference proteome</keyword>
<protein>
    <submittedName>
        <fullName evidence="2">Uncharacterized protein</fullName>
    </submittedName>
</protein>
<gene>
    <name evidence="2" type="ORF">CCMP2556_LOCUS22265</name>
</gene>
<feature type="region of interest" description="Disordered" evidence="1">
    <location>
        <begin position="578"/>
        <end position="602"/>
    </location>
</feature>
<accession>A0ABP0LQV2</accession>
<evidence type="ECO:0000256" key="1">
    <source>
        <dbReference type="SAM" id="MobiDB-lite"/>
    </source>
</evidence>
<comment type="caution">
    <text evidence="2">The sequence shown here is derived from an EMBL/GenBank/DDBJ whole genome shotgun (WGS) entry which is preliminary data.</text>
</comment>
<feature type="region of interest" description="Disordered" evidence="1">
    <location>
        <begin position="732"/>
        <end position="778"/>
    </location>
</feature>
<evidence type="ECO:0000313" key="2">
    <source>
        <dbReference type="EMBL" id="CAK9041566.1"/>
    </source>
</evidence>
<reference evidence="2 3" key="1">
    <citation type="submission" date="2024-02" db="EMBL/GenBank/DDBJ databases">
        <authorList>
            <person name="Chen Y."/>
            <person name="Shah S."/>
            <person name="Dougan E. K."/>
            <person name="Thang M."/>
            <person name="Chan C."/>
        </authorList>
    </citation>
    <scope>NUCLEOTIDE SEQUENCE [LARGE SCALE GENOMIC DNA]</scope>
</reference>
<dbReference type="Proteomes" id="UP001642484">
    <property type="component" value="Unassembled WGS sequence"/>
</dbReference>